<dbReference type="InterPro" id="IPR024370">
    <property type="entry name" value="PBP_domain"/>
</dbReference>
<evidence type="ECO:0000313" key="5">
    <source>
        <dbReference type="Proteomes" id="UP000295399"/>
    </source>
</evidence>
<feature type="chain" id="PRO_5020853809" evidence="2">
    <location>
        <begin position="31"/>
        <end position="415"/>
    </location>
</feature>
<dbReference type="SUPFAM" id="SSF53850">
    <property type="entry name" value="Periplasmic binding protein-like II"/>
    <property type="match status" value="1"/>
</dbReference>
<gene>
    <name evidence="4" type="ORF">EV659_102296</name>
</gene>
<dbReference type="PANTHER" id="PTHR30570">
    <property type="entry name" value="PERIPLASMIC PHOSPHATE BINDING COMPONENT OF PHOSPHATE ABC TRANSPORTER"/>
    <property type="match status" value="1"/>
</dbReference>
<proteinExistence type="predicted"/>
<accession>A0A4R2PSF6</accession>
<dbReference type="Proteomes" id="UP000295399">
    <property type="component" value="Unassembled WGS sequence"/>
</dbReference>
<dbReference type="InterPro" id="IPR050811">
    <property type="entry name" value="Phosphate_ABC_transporter"/>
</dbReference>
<comment type="caution">
    <text evidence="4">The sequence shown here is derived from an EMBL/GenBank/DDBJ whole genome shotgun (WGS) entry which is preliminary data.</text>
</comment>
<organism evidence="4 5">
    <name type="scientific">Rhodothalassium salexigens DSM 2132</name>
    <dbReference type="NCBI Taxonomy" id="1188247"/>
    <lineage>
        <taxon>Bacteria</taxon>
        <taxon>Pseudomonadati</taxon>
        <taxon>Pseudomonadota</taxon>
        <taxon>Alphaproteobacteria</taxon>
        <taxon>Rhodothalassiales</taxon>
        <taxon>Rhodothalassiaceae</taxon>
        <taxon>Rhodothalassium</taxon>
    </lineage>
</organism>
<dbReference type="EMBL" id="SLXO01000002">
    <property type="protein sequence ID" value="TCP37888.1"/>
    <property type="molecule type" value="Genomic_DNA"/>
</dbReference>
<dbReference type="Pfam" id="PF12849">
    <property type="entry name" value="PBP_like_2"/>
    <property type="match status" value="1"/>
</dbReference>
<evidence type="ECO:0000259" key="3">
    <source>
        <dbReference type="Pfam" id="PF12849"/>
    </source>
</evidence>
<feature type="domain" description="PBP" evidence="3">
    <location>
        <begin position="26"/>
        <end position="371"/>
    </location>
</feature>
<protein>
    <submittedName>
        <fullName evidence="4">Phosphate ABC transporter substrate-binding protein (PhoT family)</fullName>
    </submittedName>
</protein>
<sequence>MSFTPASKPFLISALALVAIWAADTAPADAQAREQIRVVGSSTVSPFASAVAEEFGRTSRFRTPIVEQTGTGGGLKLFCGGVGPTYPDVTNASRPIKASEVALCESNGVTDIIEIRIGSDGIVLANDHRGETLTLSLREIYLALAAFVPVDGRMVANPYTRWSEIRSDLPDTEIEVLGPPPTSGTRDAFNELAMGGGAAHVTEPVSLDLGVPATCRPGNTACQEARAAGTLQWVAPNAADDDFADVRAVRFDSLAAVEHRHPSVFEAIAHYIREDGRYVEAGESDNLIVQKLLSNPAAYGIFGYSFLEQNADELQAARVASEDATFVAPTFENIESGAYPISRSLFFYVKKQHVGSVPGIQQYMLEFLSDRQMGTPENFFLDGELPARGLIPITGAARQTMIERAKNLATLERKS</sequence>
<dbReference type="RefSeq" id="WP_165878706.1">
    <property type="nucleotide sequence ID" value="NZ_JACIGF010000002.1"/>
</dbReference>
<dbReference type="Gene3D" id="3.40.190.10">
    <property type="entry name" value="Periplasmic binding protein-like II"/>
    <property type="match status" value="2"/>
</dbReference>
<evidence type="ECO:0000256" key="1">
    <source>
        <dbReference type="ARBA" id="ARBA00022729"/>
    </source>
</evidence>
<dbReference type="PANTHER" id="PTHR30570:SF1">
    <property type="entry name" value="PHOSPHATE-BINDING PROTEIN PSTS"/>
    <property type="match status" value="1"/>
</dbReference>
<name>A0A4R2PSF6_RHOSA</name>
<dbReference type="InParanoid" id="A0A4R2PSF6"/>
<feature type="signal peptide" evidence="2">
    <location>
        <begin position="1"/>
        <end position="30"/>
    </location>
</feature>
<dbReference type="AlphaFoldDB" id="A0A4R2PSF6"/>
<keyword evidence="1 2" id="KW-0732">Signal</keyword>
<evidence type="ECO:0000256" key="2">
    <source>
        <dbReference type="SAM" id="SignalP"/>
    </source>
</evidence>
<evidence type="ECO:0000313" key="4">
    <source>
        <dbReference type="EMBL" id="TCP37888.1"/>
    </source>
</evidence>
<keyword evidence="5" id="KW-1185">Reference proteome</keyword>
<reference evidence="4 5" key="1">
    <citation type="submission" date="2019-03" db="EMBL/GenBank/DDBJ databases">
        <title>Genomic Encyclopedia of Type Strains, Phase IV (KMG-IV): sequencing the most valuable type-strain genomes for metagenomic binning, comparative biology and taxonomic classification.</title>
        <authorList>
            <person name="Goeker M."/>
        </authorList>
    </citation>
    <scope>NUCLEOTIDE SEQUENCE [LARGE SCALE GENOMIC DNA]</scope>
    <source>
        <strain evidence="4 5">DSM 2132</strain>
    </source>
</reference>